<proteinExistence type="predicted"/>
<dbReference type="RefSeq" id="WP_113807342.1">
    <property type="nucleotide sequence ID" value="NZ_QOCW01000022.1"/>
</dbReference>
<evidence type="ECO:0000313" key="1">
    <source>
        <dbReference type="EMBL" id="RBW68305.1"/>
    </source>
</evidence>
<comment type="caution">
    <text evidence="1">The sequence shown here is derived from an EMBL/GenBank/DDBJ whole genome shotgun (WGS) entry which is preliminary data.</text>
</comment>
<dbReference type="EMBL" id="QOCW01000022">
    <property type="protein sequence ID" value="RBW68305.1"/>
    <property type="molecule type" value="Genomic_DNA"/>
</dbReference>
<sequence>MKNELNGAISGQFCKIVHFTLLSMTNVPVAKLAKRHNEIYDVIIEPLMQGAGEMVLLMKETKQRFEWRDLIINLIILNCVRFILFH</sequence>
<dbReference type="AlphaFoldDB" id="A0A366XT25"/>
<reference evidence="1 2" key="1">
    <citation type="submission" date="2018-07" db="EMBL/GenBank/DDBJ databases">
        <title>Lottiidibacillus patelloidae gen. nov., sp. nov., isolated from the intestinal tract of a marine limpet and the reclassification of B. taeanensis BH030017T, B. algicola KMM 3737T and B. hwajinpoensis SW-72T as genus Lottiidibacillus.</title>
        <authorList>
            <person name="Liu R."/>
            <person name="Huang Z."/>
        </authorList>
    </citation>
    <scope>NUCLEOTIDE SEQUENCE [LARGE SCALE GENOMIC DNA]</scope>
    <source>
        <strain evidence="1 2">BH030017</strain>
    </source>
</reference>
<protein>
    <submittedName>
        <fullName evidence="1">Uncharacterized protein</fullName>
    </submittedName>
</protein>
<gene>
    <name evidence="1" type="ORF">DS031_17440</name>
</gene>
<accession>A0A366XT25</accession>
<dbReference type="Proteomes" id="UP000253314">
    <property type="component" value="Unassembled WGS sequence"/>
</dbReference>
<evidence type="ECO:0000313" key="2">
    <source>
        <dbReference type="Proteomes" id="UP000253314"/>
    </source>
</evidence>
<keyword evidence="2" id="KW-1185">Reference proteome</keyword>
<name>A0A366XT25_9BACI</name>
<organism evidence="1 2">
    <name type="scientific">Bacillus taeanensis</name>
    <dbReference type="NCBI Taxonomy" id="273032"/>
    <lineage>
        <taxon>Bacteria</taxon>
        <taxon>Bacillati</taxon>
        <taxon>Bacillota</taxon>
        <taxon>Bacilli</taxon>
        <taxon>Bacillales</taxon>
        <taxon>Bacillaceae</taxon>
        <taxon>Bacillus</taxon>
    </lineage>
</organism>